<dbReference type="SUPFAM" id="SSF47113">
    <property type="entry name" value="Histone-fold"/>
    <property type="match status" value="1"/>
</dbReference>
<dbReference type="Proteomes" id="UP000326759">
    <property type="component" value="Unassembled WGS sequence"/>
</dbReference>
<dbReference type="PRINTS" id="PR00620">
    <property type="entry name" value="HISTONEH2A"/>
</dbReference>
<dbReference type="InterPro" id="IPR009072">
    <property type="entry name" value="Histone-fold"/>
</dbReference>
<reference evidence="1 2" key="1">
    <citation type="journal article" date="2019" name="PLoS Biol.">
        <title>Sex chromosomes control vertical transmission of feminizing Wolbachia symbionts in an isopod.</title>
        <authorList>
            <person name="Becking T."/>
            <person name="Chebbi M.A."/>
            <person name="Giraud I."/>
            <person name="Moumen B."/>
            <person name="Laverre T."/>
            <person name="Caubet Y."/>
            <person name="Peccoud J."/>
            <person name="Gilbert C."/>
            <person name="Cordaux R."/>
        </authorList>
    </citation>
    <scope>NUCLEOTIDE SEQUENCE [LARGE SCALE GENOMIC DNA]</scope>
    <source>
        <strain evidence="1">ANa2</strain>
        <tissue evidence="1">Whole body excluding digestive tract and cuticle</tissue>
    </source>
</reference>
<comment type="caution">
    <text evidence="1">The sequence shown here is derived from an EMBL/GenBank/DDBJ whole genome shotgun (WGS) entry which is preliminary data.</text>
</comment>
<dbReference type="AlphaFoldDB" id="A0A5N5TC35"/>
<evidence type="ECO:0000313" key="1">
    <source>
        <dbReference type="EMBL" id="KAB7502480.1"/>
    </source>
</evidence>
<dbReference type="GO" id="GO:0000786">
    <property type="term" value="C:nucleosome"/>
    <property type="evidence" value="ECO:0007669"/>
    <property type="project" value="InterPro"/>
</dbReference>
<dbReference type="OrthoDB" id="10356032at2759"/>
<organism evidence="1 2">
    <name type="scientific">Armadillidium nasatum</name>
    <dbReference type="NCBI Taxonomy" id="96803"/>
    <lineage>
        <taxon>Eukaryota</taxon>
        <taxon>Metazoa</taxon>
        <taxon>Ecdysozoa</taxon>
        <taxon>Arthropoda</taxon>
        <taxon>Crustacea</taxon>
        <taxon>Multicrustacea</taxon>
        <taxon>Malacostraca</taxon>
        <taxon>Eumalacostraca</taxon>
        <taxon>Peracarida</taxon>
        <taxon>Isopoda</taxon>
        <taxon>Oniscidea</taxon>
        <taxon>Crinocheta</taxon>
        <taxon>Armadillidiidae</taxon>
        <taxon>Armadillidium</taxon>
    </lineage>
</organism>
<evidence type="ECO:0000313" key="2">
    <source>
        <dbReference type="Proteomes" id="UP000326759"/>
    </source>
</evidence>
<dbReference type="GO" id="GO:0003677">
    <property type="term" value="F:DNA binding"/>
    <property type="evidence" value="ECO:0007669"/>
    <property type="project" value="InterPro"/>
</dbReference>
<proteinExistence type="predicted"/>
<accession>A0A5N5TC35</accession>
<dbReference type="GO" id="GO:0046982">
    <property type="term" value="F:protein heterodimerization activity"/>
    <property type="evidence" value="ECO:0007669"/>
    <property type="project" value="InterPro"/>
</dbReference>
<dbReference type="GO" id="GO:0030527">
    <property type="term" value="F:structural constituent of chromatin"/>
    <property type="evidence" value="ECO:0007669"/>
    <property type="project" value="InterPro"/>
</dbReference>
<gene>
    <name evidence="1" type="ORF">Anas_09527</name>
</gene>
<dbReference type="Gene3D" id="1.10.20.10">
    <property type="entry name" value="Histone, subunit A"/>
    <property type="match status" value="1"/>
</dbReference>
<keyword evidence="2" id="KW-1185">Reference proteome</keyword>
<name>A0A5N5TC35_9CRUS</name>
<sequence>MYLKIHLQIHEIMEYMPAEVLELAGNAVKITRIIPCHLHPCYRNDEEFNKLVLPLMKEAFFQISRQFSFPRRSKRCKFNYLIYKRRQRVFLKDDDENSRFVTKMKE</sequence>
<dbReference type="EMBL" id="SEYY01007426">
    <property type="protein sequence ID" value="KAB7502480.1"/>
    <property type="molecule type" value="Genomic_DNA"/>
</dbReference>
<protein>
    <submittedName>
        <fullName evidence="1">Uncharacterized protein</fullName>
    </submittedName>
</protein>
<dbReference type="InterPro" id="IPR002119">
    <property type="entry name" value="Histone_H2A"/>
</dbReference>